<accession>A0A1G2MHQ2</accession>
<dbReference type="InterPro" id="IPR024567">
    <property type="entry name" value="RNase_HII/HIII_dom"/>
</dbReference>
<evidence type="ECO:0000256" key="11">
    <source>
        <dbReference type="PROSITE-ProRule" id="PRU01319"/>
    </source>
</evidence>
<keyword evidence="9 11" id="KW-0378">Hydrolase</keyword>
<dbReference type="EC" id="3.1.26.4" evidence="12"/>
<evidence type="ECO:0000313" key="14">
    <source>
        <dbReference type="EMBL" id="OHA23398.1"/>
    </source>
</evidence>
<dbReference type="NCBIfam" id="NF000595">
    <property type="entry name" value="PRK00015.1-3"/>
    <property type="match status" value="1"/>
</dbReference>
<keyword evidence="10" id="KW-0464">Manganese</keyword>
<evidence type="ECO:0000256" key="1">
    <source>
        <dbReference type="ARBA" id="ARBA00000077"/>
    </source>
</evidence>
<gene>
    <name evidence="14" type="ORF">A2W52_04425</name>
</gene>
<evidence type="ECO:0000256" key="9">
    <source>
        <dbReference type="ARBA" id="ARBA00022801"/>
    </source>
</evidence>
<dbReference type="PANTHER" id="PTHR10954:SF23">
    <property type="entry name" value="RIBONUCLEASE"/>
    <property type="match status" value="1"/>
</dbReference>
<keyword evidence="8 11" id="KW-0255">Endonuclease</keyword>
<dbReference type="GO" id="GO:0046872">
    <property type="term" value="F:metal ion binding"/>
    <property type="evidence" value="ECO:0007669"/>
    <property type="project" value="UniProtKB-KW"/>
</dbReference>
<comment type="function">
    <text evidence="2 12">Endonuclease that specifically degrades the RNA of RNA-DNA hybrids.</text>
</comment>
<sequence>MAYKYIIGIDEVGRGALAGPLCVGACMVRWKNAKIFSKTLSGIKDSKQLAPLNRAEWFRIITEAGIAKRCEWSTVLVHEKIIDRNGLSFALKKAIRKVLQNFHVGPKVCTVLLDGGIKAPRTFLFQRTIIKGDEKVPLIAAASIVAKVKRDLYMIRLAKRHPEYGFDSHKGYGTRAHYAALREHGISKVHRRSFLKRFQAPSAKLQTNPKLQIQTSRQKLSV</sequence>
<dbReference type="GO" id="GO:0004523">
    <property type="term" value="F:RNA-DNA hybrid ribonuclease activity"/>
    <property type="evidence" value="ECO:0007669"/>
    <property type="project" value="UniProtKB-UniRule"/>
</dbReference>
<evidence type="ECO:0000259" key="13">
    <source>
        <dbReference type="PROSITE" id="PS51975"/>
    </source>
</evidence>
<dbReference type="PANTHER" id="PTHR10954">
    <property type="entry name" value="RIBONUCLEASE H2 SUBUNIT A"/>
    <property type="match status" value="1"/>
</dbReference>
<dbReference type="InterPro" id="IPR012337">
    <property type="entry name" value="RNaseH-like_sf"/>
</dbReference>
<dbReference type="InterPro" id="IPR001352">
    <property type="entry name" value="RNase_HII/HIII"/>
</dbReference>
<dbReference type="GO" id="GO:0043137">
    <property type="term" value="P:DNA replication, removal of RNA primer"/>
    <property type="evidence" value="ECO:0007669"/>
    <property type="project" value="TreeGrafter"/>
</dbReference>
<dbReference type="GO" id="GO:0006298">
    <property type="term" value="P:mismatch repair"/>
    <property type="evidence" value="ECO:0007669"/>
    <property type="project" value="TreeGrafter"/>
</dbReference>
<feature type="binding site" evidence="11">
    <location>
        <position position="114"/>
    </location>
    <ligand>
        <name>a divalent metal cation</name>
        <dbReference type="ChEBI" id="CHEBI:60240"/>
    </ligand>
</feature>
<dbReference type="CDD" id="cd07182">
    <property type="entry name" value="RNase_HII_bacteria_HII_like"/>
    <property type="match status" value="1"/>
</dbReference>
<evidence type="ECO:0000256" key="2">
    <source>
        <dbReference type="ARBA" id="ARBA00004065"/>
    </source>
</evidence>
<comment type="catalytic activity">
    <reaction evidence="1 11 12">
        <text>Endonucleolytic cleavage to 5'-phosphomonoester.</text>
        <dbReference type="EC" id="3.1.26.4"/>
    </reaction>
</comment>
<dbReference type="GO" id="GO:0032299">
    <property type="term" value="C:ribonuclease H2 complex"/>
    <property type="evidence" value="ECO:0007669"/>
    <property type="project" value="TreeGrafter"/>
</dbReference>
<keyword evidence="7 11" id="KW-0479">Metal-binding</keyword>
<evidence type="ECO:0000256" key="12">
    <source>
        <dbReference type="RuleBase" id="RU003515"/>
    </source>
</evidence>
<dbReference type="PROSITE" id="PS51975">
    <property type="entry name" value="RNASE_H_2"/>
    <property type="match status" value="1"/>
</dbReference>
<dbReference type="AlphaFoldDB" id="A0A1G2MHQ2"/>
<dbReference type="EMBL" id="MHRJ01000007">
    <property type="protein sequence ID" value="OHA23398.1"/>
    <property type="molecule type" value="Genomic_DNA"/>
</dbReference>
<feature type="domain" description="RNase H type-2" evidence="13">
    <location>
        <begin position="4"/>
        <end position="206"/>
    </location>
</feature>
<evidence type="ECO:0000256" key="3">
    <source>
        <dbReference type="ARBA" id="ARBA00004496"/>
    </source>
</evidence>
<comment type="cofactor">
    <cofactor evidence="11">
        <name>Mn(2+)</name>
        <dbReference type="ChEBI" id="CHEBI:29035"/>
    </cofactor>
    <cofactor evidence="11">
        <name>Mg(2+)</name>
        <dbReference type="ChEBI" id="CHEBI:18420"/>
    </cofactor>
    <text evidence="11">Manganese or magnesium. Binds 1 divalent metal ion per monomer in the absence of substrate. May bind a second metal ion after substrate binding.</text>
</comment>
<evidence type="ECO:0000256" key="6">
    <source>
        <dbReference type="ARBA" id="ARBA00022722"/>
    </source>
</evidence>
<dbReference type="SUPFAM" id="SSF53098">
    <property type="entry name" value="Ribonuclease H-like"/>
    <property type="match status" value="1"/>
</dbReference>
<dbReference type="Pfam" id="PF01351">
    <property type="entry name" value="RNase_HII"/>
    <property type="match status" value="1"/>
</dbReference>
<dbReference type="Gene3D" id="3.30.420.10">
    <property type="entry name" value="Ribonuclease H-like superfamily/Ribonuclease H"/>
    <property type="match status" value="1"/>
</dbReference>
<keyword evidence="6 11" id="KW-0540">Nuclease</keyword>
<evidence type="ECO:0000256" key="8">
    <source>
        <dbReference type="ARBA" id="ARBA00022759"/>
    </source>
</evidence>
<evidence type="ECO:0000256" key="10">
    <source>
        <dbReference type="ARBA" id="ARBA00023211"/>
    </source>
</evidence>
<dbReference type="InterPro" id="IPR036397">
    <property type="entry name" value="RNaseH_sf"/>
</dbReference>
<feature type="binding site" evidence="11">
    <location>
        <position position="11"/>
    </location>
    <ligand>
        <name>a divalent metal cation</name>
        <dbReference type="ChEBI" id="CHEBI:60240"/>
    </ligand>
</feature>
<feature type="binding site" evidence="11">
    <location>
        <position position="10"/>
    </location>
    <ligand>
        <name>a divalent metal cation</name>
        <dbReference type="ChEBI" id="CHEBI:60240"/>
    </ligand>
</feature>
<evidence type="ECO:0000256" key="5">
    <source>
        <dbReference type="ARBA" id="ARBA00022490"/>
    </source>
</evidence>
<evidence type="ECO:0000256" key="4">
    <source>
        <dbReference type="ARBA" id="ARBA00008378"/>
    </source>
</evidence>
<dbReference type="GO" id="GO:0003723">
    <property type="term" value="F:RNA binding"/>
    <property type="evidence" value="ECO:0007669"/>
    <property type="project" value="UniProtKB-UniRule"/>
</dbReference>
<comment type="subcellular location">
    <subcellularLocation>
        <location evidence="3">Cytoplasm</location>
    </subcellularLocation>
</comment>
<evidence type="ECO:0000256" key="7">
    <source>
        <dbReference type="ARBA" id="ARBA00022723"/>
    </source>
</evidence>
<name>A0A1G2MHQ2_9BACT</name>
<dbReference type="Proteomes" id="UP000176493">
    <property type="component" value="Unassembled WGS sequence"/>
</dbReference>
<dbReference type="InterPro" id="IPR022898">
    <property type="entry name" value="RNase_HII"/>
</dbReference>
<organism evidence="14 15">
    <name type="scientific">Candidatus Taylorbacteria bacterium RIFCSPHIGHO2_02_49_25</name>
    <dbReference type="NCBI Taxonomy" id="1802305"/>
    <lineage>
        <taxon>Bacteria</taxon>
        <taxon>Candidatus Tayloriibacteriota</taxon>
    </lineage>
</organism>
<proteinExistence type="inferred from homology"/>
<evidence type="ECO:0000313" key="15">
    <source>
        <dbReference type="Proteomes" id="UP000176493"/>
    </source>
</evidence>
<protein>
    <recommendedName>
        <fullName evidence="12">Ribonuclease</fullName>
        <ecNumber evidence="12">3.1.26.4</ecNumber>
    </recommendedName>
</protein>
<keyword evidence="5" id="KW-0963">Cytoplasm</keyword>
<reference evidence="14 15" key="1">
    <citation type="journal article" date="2016" name="Nat. Commun.">
        <title>Thousands of microbial genomes shed light on interconnected biogeochemical processes in an aquifer system.</title>
        <authorList>
            <person name="Anantharaman K."/>
            <person name="Brown C.T."/>
            <person name="Hug L.A."/>
            <person name="Sharon I."/>
            <person name="Castelle C.J."/>
            <person name="Probst A.J."/>
            <person name="Thomas B.C."/>
            <person name="Singh A."/>
            <person name="Wilkins M.J."/>
            <person name="Karaoz U."/>
            <person name="Brodie E.L."/>
            <person name="Williams K.H."/>
            <person name="Hubbard S.S."/>
            <person name="Banfield J.F."/>
        </authorList>
    </citation>
    <scope>NUCLEOTIDE SEQUENCE [LARGE SCALE GENOMIC DNA]</scope>
</reference>
<comment type="similarity">
    <text evidence="4">Belongs to the RNase HII family. RnhC subfamily.</text>
</comment>
<dbReference type="GO" id="GO:0005737">
    <property type="term" value="C:cytoplasm"/>
    <property type="evidence" value="ECO:0007669"/>
    <property type="project" value="UniProtKB-SubCell"/>
</dbReference>
<comment type="caution">
    <text evidence="14">The sequence shown here is derived from an EMBL/GenBank/DDBJ whole genome shotgun (WGS) entry which is preliminary data.</text>
</comment>